<organism evidence="3 4">
    <name type="scientific">Rhodococcus antarcticus</name>
    <dbReference type="NCBI Taxonomy" id="2987751"/>
    <lineage>
        <taxon>Bacteria</taxon>
        <taxon>Bacillati</taxon>
        <taxon>Actinomycetota</taxon>
        <taxon>Actinomycetes</taxon>
        <taxon>Mycobacteriales</taxon>
        <taxon>Nocardiaceae</taxon>
        <taxon>Rhodococcus</taxon>
    </lineage>
</organism>
<dbReference type="Pfam" id="PF09348">
    <property type="entry name" value="DUF1990"/>
    <property type="match status" value="1"/>
</dbReference>
<evidence type="ECO:0000313" key="3">
    <source>
        <dbReference type="EMBL" id="UZJ25914.1"/>
    </source>
</evidence>
<protein>
    <submittedName>
        <fullName evidence="3">DUF1990 domain-containing protein</fullName>
    </submittedName>
</protein>
<gene>
    <name evidence="3" type="ORF">RHODO2019_05625</name>
</gene>
<sequence>MDHPRSSRLTAAVARHPQHAPAGAHTLDVVRVLGVGDPTFETARERLATWVTHRNALVAVEADGRADTLGTTVVLGVGLGPLRAWAGCRVVEVVDEPRCAGYAYATLPGHPEHGVERFTVSLAPDGTVTGRVQAWSRPAWRVLALAGPLGRAAQQLVARRYLAALVG</sequence>
<dbReference type="PANTHER" id="PTHR34202">
    <property type="entry name" value="UPF0548 PROTEIN"/>
    <property type="match status" value="1"/>
</dbReference>
<proteinExistence type="predicted"/>
<evidence type="ECO:0000259" key="2">
    <source>
        <dbReference type="Pfam" id="PF09348"/>
    </source>
</evidence>
<evidence type="ECO:0000313" key="4">
    <source>
        <dbReference type="Proteomes" id="UP001164965"/>
    </source>
</evidence>
<dbReference type="InterPro" id="IPR018960">
    <property type="entry name" value="DUF1990"/>
</dbReference>
<dbReference type="SUPFAM" id="SSF55961">
    <property type="entry name" value="Bet v1-like"/>
    <property type="match status" value="1"/>
</dbReference>
<name>A0ABY6P2N2_9NOCA</name>
<dbReference type="PIRSF" id="PIRSF010260">
    <property type="entry name" value="UCP010260"/>
    <property type="match status" value="1"/>
</dbReference>
<dbReference type="Proteomes" id="UP001164965">
    <property type="component" value="Chromosome"/>
</dbReference>
<keyword evidence="4" id="KW-1185">Reference proteome</keyword>
<reference evidence="3" key="1">
    <citation type="submission" date="2022-10" db="EMBL/GenBank/DDBJ databases">
        <title>Rhodococcus sp.75.</title>
        <authorList>
            <person name="Sun M."/>
        </authorList>
    </citation>
    <scope>NUCLEOTIDE SEQUENCE</scope>
    <source>
        <strain evidence="3">75</strain>
    </source>
</reference>
<feature type="region of interest" description="Disordered" evidence="1">
    <location>
        <begin position="1"/>
        <end position="20"/>
    </location>
</feature>
<dbReference type="EMBL" id="CP110615">
    <property type="protein sequence ID" value="UZJ25914.1"/>
    <property type="molecule type" value="Genomic_DNA"/>
</dbReference>
<feature type="domain" description="DUF1990" evidence="2">
    <location>
        <begin position="15"/>
        <end position="164"/>
    </location>
</feature>
<evidence type="ECO:0000256" key="1">
    <source>
        <dbReference type="SAM" id="MobiDB-lite"/>
    </source>
</evidence>
<dbReference type="RefSeq" id="WP_265384018.1">
    <property type="nucleotide sequence ID" value="NZ_CP110615.1"/>
</dbReference>
<dbReference type="InterPro" id="IPR014457">
    <property type="entry name" value="UCP010260"/>
</dbReference>
<dbReference type="PANTHER" id="PTHR34202:SF1">
    <property type="entry name" value="UPF0548 PROTEIN"/>
    <property type="match status" value="1"/>
</dbReference>
<accession>A0ABY6P2N2</accession>